<dbReference type="SUPFAM" id="SSF142433">
    <property type="entry name" value="CinA-like"/>
    <property type="match status" value="1"/>
</dbReference>
<dbReference type="InterPro" id="IPR036653">
    <property type="entry name" value="CinA-like_C"/>
</dbReference>
<dbReference type="PIRSF" id="PIRSF006728">
    <property type="entry name" value="CinA"/>
    <property type="match status" value="1"/>
</dbReference>
<dbReference type="Gene3D" id="3.90.950.20">
    <property type="entry name" value="CinA-like"/>
    <property type="match status" value="1"/>
</dbReference>
<dbReference type="PANTHER" id="PTHR13939:SF0">
    <property type="entry name" value="NMN AMIDOHYDROLASE-LIKE PROTEIN YFAY"/>
    <property type="match status" value="1"/>
</dbReference>
<dbReference type="NCBIfam" id="TIGR00199">
    <property type="entry name" value="PncC_domain"/>
    <property type="match status" value="1"/>
</dbReference>
<dbReference type="SUPFAM" id="SSF53218">
    <property type="entry name" value="Molybdenum cofactor biosynthesis proteins"/>
    <property type="match status" value="1"/>
</dbReference>
<dbReference type="PANTHER" id="PTHR13939">
    <property type="entry name" value="NICOTINAMIDE-NUCLEOTIDE AMIDOHYDROLASE PNCC"/>
    <property type="match status" value="1"/>
</dbReference>
<dbReference type="Pfam" id="PF00994">
    <property type="entry name" value="MoCF_biosynth"/>
    <property type="match status" value="1"/>
</dbReference>
<dbReference type="InterPro" id="IPR001453">
    <property type="entry name" value="MoaB/Mog_dom"/>
</dbReference>
<evidence type="ECO:0000313" key="4">
    <source>
        <dbReference type="Proteomes" id="UP000500961"/>
    </source>
</evidence>
<dbReference type="KEGG" id="ttz:FHG85_06775"/>
<dbReference type="InterPro" id="IPR036425">
    <property type="entry name" value="MoaB/Mog-like_dom_sf"/>
</dbReference>
<dbReference type="NCBIfam" id="TIGR00200">
    <property type="entry name" value="cinA_nterm"/>
    <property type="match status" value="1"/>
</dbReference>
<evidence type="ECO:0000259" key="2">
    <source>
        <dbReference type="SMART" id="SM00852"/>
    </source>
</evidence>
<evidence type="ECO:0000256" key="1">
    <source>
        <dbReference type="HAMAP-Rule" id="MF_00226"/>
    </source>
</evidence>
<dbReference type="InterPro" id="IPR050101">
    <property type="entry name" value="CinA"/>
</dbReference>
<dbReference type="InterPro" id="IPR041424">
    <property type="entry name" value="CinA_KH"/>
</dbReference>
<proteinExistence type="inferred from homology"/>
<accession>A0A7D3XGC7</accession>
<dbReference type="AlphaFoldDB" id="A0A7D3XGC7"/>
<dbReference type="SMART" id="SM00852">
    <property type="entry name" value="MoCF_biosynth"/>
    <property type="match status" value="1"/>
</dbReference>
<dbReference type="EMBL" id="CP041345">
    <property type="protein sequence ID" value="QKG79977.1"/>
    <property type="molecule type" value="Genomic_DNA"/>
</dbReference>
<dbReference type="InterPro" id="IPR008136">
    <property type="entry name" value="CinA_C"/>
</dbReference>
<dbReference type="Proteomes" id="UP000500961">
    <property type="component" value="Chromosome"/>
</dbReference>
<name>A0A7D3XGC7_9BACT</name>
<reference evidence="3 4" key="1">
    <citation type="submission" date="2019-07" db="EMBL/GenBank/DDBJ databases">
        <title>Thalassofilum flectens gen. nov., sp. nov., a novel moderate thermophilic anaerobe from a shallow sea hot spring in Kunashir Island (Russia), representing a new family in the order Bacteroidales, and proposal of Thalassofilacea fam. nov.</title>
        <authorList>
            <person name="Kochetkova T.V."/>
            <person name="Podosokorskaya O.A."/>
            <person name="Novikov A."/>
            <person name="Elcheninov A.G."/>
            <person name="Toshchakov S.V."/>
            <person name="Kublanov I.V."/>
        </authorList>
    </citation>
    <scope>NUCLEOTIDE SEQUENCE [LARGE SCALE GENOMIC DNA]</scope>
    <source>
        <strain evidence="3 4">38-H</strain>
    </source>
</reference>
<dbReference type="Pfam" id="PF02464">
    <property type="entry name" value="CinA"/>
    <property type="match status" value="1"/>
</dbReference>
<dbReference type="NCBIfam" id="NF001813">
    <property type="entry name" value="PRK00549.1"/>
    <property type="match status" value="1"/>
</dbReference>
<keyword evidence="4" id="KW-1185">Reference proteome</keyword>
<sequence>MKAAIITIGDELLIGQVVDTNSAWLAEKLTELGFTITTIVTIPDEATAIKAAISSLIDKNGFIITTGGLGPTSDDITKQTLTDLYGGELVLHEESLRNIEHLFSKRGIPVTETNKKQALVPSSCLPLVNRYGTAPGMLFETKDHILVTLPGVPFEMKGIFNDELLPFLNKRLQHQKLSRVTINTFGIPESFLSDKLADFEKELKANDVKIAYLPSPSGIRIRLTSKSKDKLTFFAEELQKRLGEHVFGLNDDTLPKIVSERLRKEKKVLAVAESCTGGYLSHLITKIPGSSDIFNGGIVAYSNEIKHRVLGVPVSIMENHGAVSKETVNAMLDGVFKVYNSDIAVAISGIAGPTGATPGKPLGTTWIGVASKTKRVVKLYTFGNLREINIQRASYTALFEVLKLL</sequence>
<dbReference type="Pfam" id="PF18146">
    <property type="entry name" value="CinA_KH"/>
    <property type="match status" value="1"/>
</dbReference>
<dbReference type="NCBIfam" id="TIGR00177">
    <property type="entry name" value="molyb_syn"/>
    <property type="match status" value="1"/>
</dbReference>
<dbReference type="InterPro" id="IPR008135">
    <property type="entry name" value="Competence-induced_CinA"/>
</dbReference>
<evidence type="ECO:0000313" key="3">
    <source>
        <dbReference type="EMBL" id="QKG79977.1"/>
    </source>
</evidence>
<protein>
    <recommendedName>
        <fullName evidence="1">CinA-like protein</fullName>
    </recommendedName>
</protein>
<comment type="similarity">
    <text evidence="1">Belongs to the CinA family.</text>
</comment>
<dbReference type="HAMAP" id="MF_00226_B">
    <property type="entry name" value="CinA_B"/>
    <property type="match status" value="1"/>
</dbReference>
<dbReference type="Gene3D" id="3.40.980.10">
    <property type="entry name" value="MoaB/Mog-like domain"/>
    <property type="match status" value="1"/>
</dbReference>
<dbReference type="Gene3D" id="3.30.70.2860">
    <property type="match status" value="1"/>
</dbReference>
<gene>
    <name evidence="3" type="ORF">FHG85_06775</name>
</gene>
<organism evidence="3 4">
    <name type="scientific">Tenuifilum thalassicum</name>
    <dbReference type="NCBI Taxonomy" id="2590900"/>
    <lineage>
        <taxon>Bacteria</taxon>
        <taxon>Pseudomonadati</taxon>
        <taxon>Bacteroidota</taxon>
        <taxon>Bacteroidia</taxon>
        <taxon>Bacteroidales</taxon>
        <taxon>Tenuifilaceae</taxon>
        <taxon>Tenuifilum</taxon>
    </lineage>
</organism>
<feature type="domain" description="MoaB/Mog" evidence="2">
    <location>
        <begin position="4"/>
        <end position="171"/>
    </location>
</feature>
<dbReference type="RefSeq" id="WP_173074268.1">
    <property type="nucleotide sequence ID" value="NZ_CP041345.1"/>
</dbReference>
<dbReference type="CDD" id="cd00885">
    <property type="entry name" value="cinA"/>
    <property type="match status" value="1"/>
</dbReference>